<proteinExistence type="inferred from homology"/>
<dbReference type="GO" id="GO:0035494">
    <property type="term" value="P:SNARE complex disassembly"/>
    <property type="evidence" value="ECO:0007669"/>
    <property type="project" value="InterPro"/>
</dbReference>
<dbReference type="GO" id="GO:0016887">
    <property type="term" value="F:ATP hydrolysis activity"/>
    <property type="evidence" value="ECO:0007669"/>
    <property type="project" value="InterPro"/>
</dbReference>
<keyword evidence="3 4" id="KW-0067">ATP-binding</keyword>
<dbReference type="PANTHER" id="PTHR23078:SF3">
    <property type="entry name" value="VESICLE-FUSING ATPASE"/>
    <property type="match status" value="1"/>
</dbReference>
<comment type="similarity">
    <text evidence="1 4">Belongs to the AAA ATPase family.</text>
</comment>
<comment type="catalytic activity">
    <reaction evidence="4">
        <text>ATP + H2O = ADP + phosphate + H(+)</text>
        <dbReference type="Rhea" id="RHEA:13065"/>
        <dbReference type="ChEBI" id="CHEBI:15377"/>
        <dbReference type="ChEBI" id="CHEBI:15378"/>
        <dbReference type="ChEBI" id="CHEBI:30616"/>
        <dbReference type="ChEBI" id="CHEBI:43474"/>
        <dbReference type="ChEBI" id="CHEBI:456216"/>
        <dbReference type="EC" id="3.6.4.6"/>
    </reaction>
</comment>
<accession>A0A835FH22</accession>
<reference evidence="6" key="1">
    <citation type="submission" date="2020-07" db="EMBL/GenBank/DDBJ databases">
        <title>Genome sequence and genetic diversity analysis of an under-domesticated orphan crop, white fonio (Digitaria exilis).</title>
        <authorList>
            <person name="Bennetzen J.L."/>
            <person name="Chen S."/>
            <person name="Ma X."/>
            <person name="Wang X."/>
            <person name="Yssel A.E.J."/>
            <person name="Chaluvadi S.R."/>
            <person name="Johnson M."/>
            <person name="Gangashetty P."/>
            <person name="Hamidou F."/>
            <person name="Sanogo M.D."/>
            <person name="Zwaenepoel A."/>
            <person name="Wallace J."/>
            <person name="Van De Peer Y."/>
            <person name="Van Deynze A."/>
        </authorList>
    </citation>
    <scope>NUCLEOTIDE SEQUENCE</scope>
    <source>
        <tissue evidence="6">Leaves</tissue>
    </source>
</reference>
<keyword evidence="4" id="KW-0963">Cytoplasm</keyword>
<dbReference type="InterPro" id="IPR003959">
    <property type="entry name" value="ATPase_AAA_core"/>
</dbReference>
<evidence type="ECO:0000313" key="6">
    <source>
        <dbReference type="EMBL" id="KAF8751426.1"/>
    </source>
</evidence>
<keyword evidence="4" id="KW-0931">ER-Golgi transport</keyword>
<keyword evidence="4" id="KW-0378">Hydrolase</keyword>
<dbReference type="GO" id="GO:0005795">
    <property type="term" value="C:Golgi stack"/>
    <property type="evidence" value="ECO:0007669"/>
    <property type="project" value="TreeGrafter"/>
</dbReference>
<evidence type="ECO:0000256" key="1">
    <source>
        <dbReference type="ARBA" id="ARBA00006914"/>
    </source>
</evidence>
<dbReference type="InterPro" id="IPR039812">
    <property type="entry name" value="Vesicle-fus_ATPase"/>
</dbReference>
<dbReference type="Proteomes" id="UP000636709">
    <property type="component" value="Unassembled WGS sequence"/>
</dbReference>
<dbReference type="InterPro" id="IPR009010">
    <property type="entry name" value="Asp_de-COase-like_dom_sf"/>
</dbReference>
<dbReference type="GO" id="GO:0043001">
    <property type="term" value="P:Golgi to plasma membrane protein transport"/>
    <property type="evidence" value="ECO:0007669"/>
    <property type="project" value="TreeGrafter"/>
</dbReference>
<dbReference type="AlphaFoldDB" id="A0A835FH22"/>
<dbReference type="GO" id="GO:0006891">
    <property type="term" value="P:intra-Golgi vesicle-mediated transport"/>
    <property type="evidence" value="ECO:0007669"/>
    <property type="project" value="TreeGrafter"/>
</dbReference>
<comment type="cofactor">
    <cofactor evidence="4">
        <name>Mg(2+)</name>
        <dbReference type="ChEBI" id="CHEBI:18420"/>
    </cofactor>
    <text evidence="4">Binds 1 Mg(2+) ion per subunit.</text>
</comment>
<dbReference type="InterPro" id="IPR027417">
    <property type="entry name" value="P-loop_NTPase"/>
</dbReference>
<dbReference type="OrthoDB" id="9982946at2759"/>
<organism evidence="6 7">
    <name type="scientific">Digitaria exilis</name>
    <dbReference type="NCBI Taxonomy" id="1010633"/>
    <lineage>
        <taxon>Eukaryota</taxon>
        <taxon>Viridiplantae</taxon>
        <taxon>Streptophyta</taxon>
        <taxon>Embryophyta</taxon>
        <taxon>Tracheophyta</taxon>
        <taxon>Spermatophyta</taxon>
        <taxon>Magnoliopsida</taxon>
        <taxon>Liliopsida</taxon>
        <taxon>Poales</taxon>
        <taxon>Poaceae</taxon>
        <taxon>PACMAD clade</taxon>
        <taxon>Panicoideae</taxon>
        <taxon>Panicodae</taxon>
        <taxon>Paniceae</taxon>
        <taxon>Anthephorinae</taxon>
        <taxon>Digitaria</taxon>
    </lineage>
</organism>
<dbReference type="PANTHER" id="PTHR23078">
    <property type="entry name" value="VESICULAR-FUSION PROTEIN NSF"/>
    <property type="match status" value="1"/>
</dbReference>
<comment type="caution">
    <text evidence="6">The sequence shown here is derived from an EMBL/GenBank/DDBJ whole genome shotgun (WGS) entry which is preliminary data.</text>
</comment>
<gene>
    <name evidence="6" type="ORF">HU200_012102</name>
</gene>
<comment type="subcellular location">
    <subcellularLocation>
        <location evidence="4">Cytoplasm</location>
    </subcellularLocation>
</comment>
<dbReference type="EMBL" id="JACEFO010000967">
    <property type="protein sequence ID" value="KAF8751426.1"/>
    <property type="molecule type" value="Genomic_DNA"/>
</dbReference>
<dbReference type="Pfam" id="PF00004">
    <property type="entry name" value="AAA"/>
    <property type="match status" value="1"/>
</dbReference>
<dbReference type="Gene3D" id="2.40.40.20">
    <property type="match status" value="1"/>
</dbReference>
<dbReference type="SUPFAM" id="SSF50692">
    <property type="entry name" value="ADC-like"/>
    <property type="match status" value="1"/>
</dbReference>
<dbReference type="EC" id="3.6.4.6" evidence="4"/>
<evidence type="ECO:0000256" key="2">
    <source>
        <dbReference type="ARBA" id="ARBA00022741"/>
    </source>
</evidence>
<keyword evidence="4" id="KW-0460">Magnesium</keyword>
<dbReference type="GO" id="GO:0046872">
    <property type="term" value="F:metal ion binding"/>
    <property type="evidence" value="ECO:0007669"/>
    <property type="project" value="UniProtKB-UniRule"/>
</dbReference>
<sequence length="359" mass="39432">MEVVNTPSQELALTNCAFVSAGDLRRFPNSIALVGDALVLTLRYPHFVPPEDFKLALLTLELSFVKAKANEEQVINQKEAASSKLFKHKEFNLEKLGIGGLSAEFMDIFRRAFASRVFPPRVVRRLGIKHVKDILIYGPPGDESDLHVIIFDEIDAICKSRGSTRDGTGVHDSIVNQLLTKIDGVEALNNVLLIGMTNRKDLLDEALLSMDDLTKPLDEESIKVTMDDFVNGLKEITPAFGASTDNLERCSGKSAMAATVGIDSDFAYVKVGKNLLVIGTTSEVGFLESIGMCDVFSVTYHVPKLKKVDAKKMPLKKLYTLVEMAAQGRTGGSAEAIYAGKEKIDIDHFFSILGDIIRY</sequence>
<keyword evidence="2 4" id="KW-0547">Nucleotide-binding</keyword>
<keyword evidence="4" id="KW-0479">Metal-binding</keyword>
<dbReference type="GO" id="GO:0005524">
    <property type="term" value="F:ATP binding"/>
    <property type="evidence" value="ECO:0007669"/>
    <property type="project" value="UniProtKB-UniRule"/>
</dbReference>
<evidence type="ECO:0000256" key="3">
    <source>
        <dbReference type="ARBA" id="ARBA00022840"/>
    </source>
</evidence>
<evidence type="ECO:0000259" key="5">
    <source>
        <dbReference type="Pfam" id="PF00004"/>
    </source>
</evidence>
<name>A0A835FH22_9POAL</name>
<comment type="function">
    <text evidence="4">Required for vesicle-mediated transport. Catalyzes the fusion of transport vesicles within the Golgi cisternae. Is also required for transport from the endoplasmic reticulum to the Golgi stack. Seems to function as a fusion protein required for the delivery of cargo proteins to all compartments of the Golgi stack independent of vesicle origin.</text>
</comment>
<dbReference type="SUPFAM" id="SSF52540">
    <property type="entry name" value="P-loop containing nucleoside triphosphate hydrolases"/>
    <property type="match status" value="1"/>
</dbReference>
<keyword evidence="4" id="KW-0653">Protein transport</keyword>
<evidence type="ECO:0000256" key="4">
    <source>
        <dbReference type="RuleBase" id="RU367045"/>
    </source>
</evidence>
<protein>
    <recommendedName>
        <fullName evidence="4">Vesicle-fusing ATPase</fullName>
        <ecNumber evidence="4">3.6.4.6</ecNumber>
    </recommendedName>
</protein>
<keyword evidence="7" id="KW-1185">Reference proteome</keyword>
<dbReference type="Gene3D" id="3.40.50.300">
    <property type="entry name" value="P-loop containing nucleotide triphosphate hydrolases"/>
    <property type="match status" value="1"/>
</dbReference>
<evidence type="ECO:0000313" key="7">
    <source>
        <dbReference type="Proteomes" id="UP000636709"/>
    </source>
</evidence>
<keyword evidence="4" id="KW-0813">Transport</keyword>
<feature type="domain" description="ATPase AAA-type core" evidence="5">
    <location>
        <begin position="146"/>
        <end position="209"/>
    </location>
</feature>